<name>A0A9Q0JMA3_9ROSI</name>
<sequence length="124" mass="13467">MDFWGVPNLEELHLRGCSSLVEIPSSSIQLCRKLTKIIVSGCVNLCGFPSDLCLTSLEEVNLHGCLTITELPQLPSTVESLSIYRSGIKQVTAASIGHLTRLEQELFVGEISEGMLSKMGSLNC</sequence>
<reference evidence="1" key="1">
    <citation type="submission" date="2022-02" db="EMBL/GenBank/DDBJ databases">
        <authorList>
            <person name="Henning P.M."/>
            <person name="McCubbin A.G."/>
            <person name="Shore J.S."/>
        </authorList>
    </citation>
    <scope>NUCLEOTIDE SEQUENCE</scope>
    <source>
        <strain evidence="1">F60SS</strain>
        <tissue evidence="1">Leaves</tissue>
    </source>
</reference>
<proteinExistence type="predicted"/>
<evidence type="ECO:0008006" key="3">
    <source>
        <dbReference type="Google" id="ProtNLM"/>
    </source>
</evidence>
<dbReference type="SUPFAM" id="SSF52058">
    <property type="entry name" value="L domain-like"/>
    <property type="match status" value="1"/>
</dbReference>
<dbReference type="InterPro" id="IPR032675">
    <property type="entry name" value="LRR_dom_sf"/>
</dbReference>
<dbReference type="AlphaFoldDB" id="A0A9Q0JMA3"/>
<comment type="caution">
    <text evidence="1">The sequence shown here is derived from an EMBL/GenBank/DDBJ whole genome shotgun (WGS) entry which is preliminary data.</text>
</comment>
<organism evidence="1 2">
    <name type="scientific">Turnera subulata</name>
    <dbReference type="NCBI Taxonomy" id="218843"/>
    <lineage>
        <taxon>Eukaryota</taxon>
        <taxon>Viridiplantae</taxon>
        <taxon>Streptophyta</taxon>
        <taxon>Embryophyta</taxon>
        <taxon>Tracheophyta</taxon>
        <taxon>Spermatophyta</taxon>
        <taxon>Magnoliopsida</taxon>
        <taxon>eudicotyledons</taxon>
        <taxon>Gunneridae</taxon>
        <taxon>Pentapetalae</taxon>
        <taxon>rosids</taxon>
        <taxon>fabids</taxon>
        <taxon>Malpighiales</taxon>
        <taxon>Passifloraceae</taxon>
        <taxon>Turnera</taxon>
    </lineage>
</organism>
<dbReference type="Proteomes" id="UP001141552">
    <property type="component" value="Unassembled WGS sequence"/>
</dbReference>
<keyword evidence="2" id="KW-1185">Reference proteome</keyword>
<evidence type="ECO:0000313" key="2">
    <source>
        <dbReference type="Proteomes" id="UP001141552"/>
    </source>
</evidence>
<dbReference type="EMBL" id="JAKUCV010001328">
    <property type="protein sequence ID" value="KAJ4846839.1"/>
    <property type="molecule type" value="Genomic_DNA"/>
</dbReference>
<dbReference type="Gene3D" id="3.80.10.10">
    <property type="entry name" value="Ribonuclease Inhibitor"/>
    <property type="match status" value="1"/>
</dbReference>
<dbReference type="OrthoDB" id="1724369at2759"/>
<reference evidence="1" key="2">
    <citation type="journal article" date="2023" name="Plants (Basel)">
        <title>Annotation of the Turnera subulata (Passifloraceae) Draft Genome Reveals the S-Locus Evolved after the Divergence of Turneroideae from Passifloroideae in a Stepwise Manner.</title>
        <authorList>
            <person name="Henning P.M."/>
            <person name="Roalson E.H."/>
            <person name="Mir W."/>
            <person name="McCubbin A.G."/>
            <person name="Shore J.S."/>
        </authorList>
    </citation>
    <scope>NUCLEOTIDE SEQUENCE</scope>
    <source>
        <strain evidence="1">F60SS</strain>
    </source>
</reference>
<protein>
    <recommendedName>
        <fullName evidence="3">NB-ARC domain-containing protein</fullName>
    </recommendedName>
</protein>
<evidence type="ECO:0000313" key="1">
    <source>
        <dbReference type="EMBL" id="KAJ4846839.1"/>
    </source>
</evidence>
<gene>
    <name evidence="1" type="ORF">Tsubulata_051089</name>
</gene>
<feature type="non-terminal residue" evidence="1">
    <location>
        <position position="124"/>
    </location>
</feature>
<accession>A0A9Q0JMA3</accession>